<dbReference type="RefSeq" id="WP_330463668.1">
    <property type="nucleotide sequence ID" value="NZ_CP143578.1"/>
</dbReference>
<dbReference type="EMBL" id="CP143578">
    <property type="protein sequence ID" value="WVN21638.1"/>
    <property type="molecule type" value="Genomic_DNA"/>
</dbReference>
<dbReference type="InterPro" id="IPR036568">
    <property type="entry name" value="GGCT-like_sf"/>
</dbReference>
<sequence length="305" mass="36343">MEKEQKIYLFSYGTIQDELFYKNLLSPNVIRKPAILNGYAKCVDETNYFLLKKDIAHQVKGTVFEITKEELFMIDRWEMFPQYQRFQVNVITTDTNEIIEDVYVYTKLEYGKYYLATDDMVFSNSPNENEMNLKAFIELEKQNELFPLVDNAILYELNDDEMEKIKSLTHPYFALILDDKTNKNYLVEPYAVLAMKIKEKNYGLLISIGRKNNLNSIFYYRAFEDKIENVKITREFKPLYNFDISFLQDKTPLKYINLRRDLQSKEPKFGIYDNKAYEIILNDFDIDPFKRIDILVNALEDNLDK</sequence>
<dbReference type="InterPro" id="IPR009288">
    <property type="entry name" value="AIG2-like_dom"/>
</dbReference>
<dbReference type="Gene3D" id="3.10.490.10">
    <property type="entry name" value="Gamma-glutamyl cyclotransferase-like"/>
    <property type="match status" value="1"/>
</dbReference>
<dbReference type="Proteomes" id="UP001431935">
    <property type="component" value="Chromosome"/>
</dbReference>
<dbReference type="SUPFAM" id="SSF110857">
    <property type="entry name" value="Gamma-glutamyl cyclotransferase-like"/>
    <property type="match status" value="1"/>
</dbReference>
<dbReference type="Pfam" id="PF06094">
    <property type="entry name" value="GGACT"/>
    <property type="match status" value="1"/>
</dbReference>
<dbReference type="InterPro" id="IPR013024">
    <property type="entry name" value="GGCT-like"/>
</dbReference>
<dbReference type="CDD" id="cd06661">
    <property type="entry name" value="GGCT_like"/>
    <property type="match status" value="1"/>
</dbReference>
<organism evidence="2 3">
    <name type="scientific">Metamycoplasma gateae</name>
    <dbReference type="NCBI Taxonomy" id="35769"/>
    <lineage>
        <taxon>Bacteria</taxon>
        <taxon>Bacillati</taxon>
        <taxon>Mycoplasmatota</taxon>
        <taxon>Mycoplasmoidales</taxon>
        <taxon>Metamycoplasmataceae</taxon>
        <taxon>Metamycoplasma</taxon>
    </lineage>
</organism>
<protein>
    <submittedName>
        <fullName evidence="2">Gamma-glutamylcyclotransferase family protein</fullName>
    </submittedName>
</protein>
<keyword evidence="3" id="KW-1185">Reference proteome</keyword>
<feature type="domain" description="Gamma-glutamylcyclotransferase AIG2-like" evidence="1">
    <location>
        <begin position="9"/>
        <end position="107"/>
    </location>
</feature>
<evidence type="ECO:0000313" key="3">
    <source>
        <dbReference type="Proteomes" id="UP001431935"/>
    </source>
</evidence>
<proteinExistence type="predicted"/>
<reference evidence="2" key="1">
    <citation type="submission" date="2024-01" db="EMBL/GenBank/DDBJ databases">
        <title>Complete genome sequence of Mycoplasma gateae strain 3700.</title>
        <authorList>
            <person name="Spergser J."/>
        </authorList>
    </citation>
    <scope>NUCLEOTIDE SEQUENCE [LARGE SCALE GENOMIC DNA]</scope>
    <source>
        <strain evidence="2">3700</strain>
    </source>
</reference>
<evidence type="ECO:0000259" key="1">
    <source>
        <dbReference type="Pfam" id="PF06094"/>
    </source>
</evidence>
<accession>A0ABZ2AKV2</accession>
<name>A0ABZ2AKV2_9BACT</name>
<evidence type="ECO:0000313" key="2">
    <source>
        <dbReference type="EMBL" id="WVN21638.1"/>
    </source>
</evidence>
<gene>
    <name evidence="2" type="ORF">V2E26_01445</name>
</gene>